<dbReference type="EC" id="2.7.1.170" evidence="1"/>
<dbReference type="GO" id="GO:0006040">
    <property type="term" value="P:amino sugar metabolic process"/>
    <property type="evidence" value="ECO:0007669"/>
    <property type="project" value="InterPro"/>
</dbReference>
<name>A0A941HPH8_9CLOT</name>
<dbReference type="EMBL" id="JAGSCS010000002">
    <property type="protein sequence ID" value="MBR0575065.1"/>
    <property type="molecule type" value="Genomic_DNA"/>
</dbReference>
<keyword evidence="1 2" id="KW-0418">Kinase</keyword>
<keyword evidence="1" id="KW-0119">Carbohydrate metabolism</keyword>
<dbReference type="HAMAP" id="MF_01270">
    <property type="entry name" value="AnhMurNAc_kinase"/>
    <property type="match status" value="1"/>
</dbReference>
<keyword evidence="3" id="KW-1185">Reference proteome</keyword>
<dbReference type="Proteomes" id="UP000675379">
    <property type="component" value="Unassembled WGS sequence"/>
</dbReference>
<dbReference type="GO" id="GO:0016773">
    <property type="term" value="F:phosphotransferase activity, alcohol group as acceptor"/>
    <property type="evidence" value="ECO:0007669"/>
    <property type="project" value="UniProtKB-UniRule"/>
</dbReference>
<keyword evidence="1" id="KW-0547">Nucleotide-binding</keyword>
<dbReference type="NCBIfam" id="NF007142">
    <property type="entry name" value="PRK09585.2-1"/>
    <property type="match status" value="1"/>
</dbReference>
<comment type="catalytic activity">
    <reaction evidence="1">
        <text>1,6-anhydro-N-acetyl-beta-muramate + ATP + H2O = N-acetyl-D-muramate 6-phosphate + ADP + H(+)</text>
        <dbReference type="Rhea" id="RHEA:24952"/>
        <dbReference type="ChEBI" id="CHEBI:15377"/>
        <dbReference type="ChEBI" id="CHEBI:15378"/>
        <dbReference type="ChEBI" id="CHEBI:30616"/>
        <dbReference type="ChEBI" id="CHEBI:58690"/>
        <dbReference type="ChEBI" id="CHEBI:58722"/>
        <dbReference type="ChEBI" id="CHEBI:456216"/>
        <dbReference type="EC" id="2.7.1.170"/>
    </reaction>
</comment>
<protein>
    <recommendedName>
        <fullName evidence="1">Anhydro-N-acetylmuramic acid kinase</fullName>
        <ecNumber evidence="1">2.7.1.170</ecNumber>
    </recommendedName>
    <alternativeName>
        <fullName evidence="1">AnhMurNAc kinase</fullName>
    </alternativeName>
</protein>
<dbReference type="Gene3D" id="3.30.420.40">
    <property type="match status" value="2"/>
</dbReference>
<comment type="similarity">
    <text evidence="1">Belongs to the anhydro-N-acetylmuramic acid kinase family.</text>
</comment>
<organism evidence="2 3">
    <name type="scientific">Proteiniclasticum sediminis</name>
    <dbReference type="NCBI Taxonomy" id="2804028"/>
    <lineage>
        <taxon>Bacteria</taxon>
        <taxon>Bacillati</taxon>
        <taxon>Bacillota</taxon>
        <taxon>Clostridia</taxon>
        <taxon>Eubacteriales</taxon>
        <taxon>Clostridiaceae</taxon>
        <taxon>Proteiniclasticum</taxon>
    </lineage>
</organism>
<dbReference type="PANTHER" id="PTHR30605">
    <property type="entry name" value="ANHYDRO-N-ACETYLMURAMIC ACID KINASE"/>
    <property type="match status" value="1"/>
</dbReference>
<evidence type="ECO:0000313" key="3">
    <source>
        <dbReference type="Proteomes" id="UP000675379"/>
    </source>
</evidence>
<keyword evidence="1 2" id="KW-0808">Transferase</keyword>
<dbReference type="InterPro" id="IPR043129">
    <property type="entry name" value="ATPase_NBD"/>
</dbReference>
<keyword evidence="1" id="KW-0067">ATP-binding</keyword>
<dbReference type="PANTHER" id="PTHR30605:SF0">
    <property type="entry name" value="ANHYDRO-N-ACETYLMURAMIC ACID KINASE"/>
    <property type="match status" value="1"/>
</dbReference>
<dbReference type="RefSeq" id="WP_211799586.1">
    <property type="nucleotide sequence ID" value="NZ_JAGSCS010000002.1"/>
</dbReference>
<dbReference type="GO" id="GO:0009254">
    <property type="term" value="P:peptidoglycan turnover"/>
    <property type="evidence" value="ECO:0007669"/>
    <property type="project" value="UniProtKB-UniRule"/>
</dbReference>
<proteinExistence type="inferred from homology"/>
<dbReference type="GO" id="GO:0016301">
    <property type="term" value="F:kinase activity"/>
    <property type="evidence" value="ECO:0007669"/>
    <property type="project" value="UniProtKB-KW"/>
</dbReference>
<comment type="function">
    <text evidence="1">Catalyzes the specific phosphorylation of 1,6-anhydro-N-acetylmuramic acid (anhMurNAc) with the simultaneous cleavage of the 1,6-anhydro ring, generating MurNAc-6-P. Is required for the utilization of anhMurNAc either imported from the medium or derived from its own cell wall murein, and thus plays a role in cell wall recycling.</text>
</comment>
<accession>A0A941HPH8</accession>
<comment type="pathway">
    <text evidence="1">Amino-sugar metabolism; 1,6-anhydro-N-acetylmuramate degradation.</text>
</comment>
<feature type="binding site" evidence="1">
    <location>
        <begin position="9"/>
        <end position="16"/>
    </location>
    <ligand>
        <name>ATP</name>
        <dbReference type="ChEBI" id="CHEBI:30616"/>
    </ligand>
</feature>
<dbReference type="CDD" id="cd24050">
    <property type="entry name" value="ASKHA_NBD_ANMK"/>
    <property type="match status" value="1"/>
</dbReference>
<dbReference type="GO" id="GO:0097175">
    <property type="term" value="P:1,6-anhydro-N-acetyl-beta-muramic acid catabolic process"/>
    <property type="evidence" value="ECO:0007669"/>
    <property type="project" value="UniProtKB-UniRule"/>
</dbReference>
<gene>
    <name evidence="1" type="primary">anmK</name>
    <name evidence="2" type="ORF">KCG48_01800</name>
</gene>
<comment type="caution">
    <text evidence="2">The sequence shown here is derived from an EMBL/GenBank/DDBJ whole genome shotgun (WGS) entry which is preliminary data.</text>
</comment>
<evidence type="ECO:0000313" key="2">
    <source>
        <dbReference type="EMBL" id="MBR0575065.1"/>
    </source>
</evidence>
<sequence>MYAVGLMSGTSLDGVDAALCQVEGSGRNTKIELLSFDTTPIPEDVKAEIRLVMGNTVPQIDVLTSLNFKLGKVFAQAVNRLLTKNHMTGKDLAFVASHGQTLYHIPKPNGTLVRSTLQMGESAVIAYEVGAPVISNFRVMDVAAGGEGAPLVPLSEIILYGEAGKNIALQNLGGIGNVTLLPGTLNEAEVFAFDTGPGNMVIDEAMRILYGKSYDENGQVALSGKIAEPLLSELLQHPYLDLPLPKSTGREDFGEAFTRDLLTRYAHVAPEDFIATVTQFTASTMADAYTRYILPQYPLDRVVLGGGGAHNEAILSGLRKLLPQVEVLTQEDLGLSSDAKEAIAFVILGNETWHGSFGNVPGATGAGEGVILGQITPCPTAFGRKVYGAWPEPGK</sequence>
<dbReference type="AlphaFoldDB" id="A0A941HPH8"/>
<dbReference type="NCBIfam" id="NF007148">
    <property type="entry name" value="PRK09585.3-2"/>
    <property type="match status" value="1"/>
</dbReference>
<dbReference type="GO" id="GO:0005524">
    <property type="term" value="F:ATP binding"/>
    <property type="evidence" value="ECO:0007669"/>
    <property type="project" value="UniProtKB-UniRule"/>
</dbReference>
<dbReference type="SUPFAM" id="SSF53067">
    <property type="entry name" value="Actin-like ATPase domain"/>
    <property type="match status" value="1"/>
</dbReference>
<reference evidence="2" key="1">
    <citation type="submission" date="2021-04" db="EMBL/GenBank/DDBJ databases">
        <title>Proteiniclasticum sedimins sp. nov., an obligate anaerobic bacterium isolated from anaerobic sludge.</title>
        <authorList>
            <person name="Liu J."/>
        </authorList>
    </citation>
    <scope>NUCLEOTIDE SEQUENCE</scope>
    <source>
        <strain evidence="2">BAD-10</strain>
    </source>
</reference>
<comment type="pathway">
    <text evidence="1">Cell wall biogenesis; peptidoglycan recycling.</text>
</comment>
<evidence type="ECO:0000256" key="1">
    <source>
        <dbReference type="HAMAP-Rule" id="MF_01270"/>
    </source>
</evidence>
<dbReference type="Pfam" id="PF03702">
    <property type="entry name" value="AnmK"/>
    <property type="match status" value="1"/>
</dbReference>
<dbReference type="InterPro" id="IPR005338">
    <property type="entry name" value="Anhydro_N_Ac-Mur_kinase"/>
</dbReference>